<dbReference type="RefSeq" id="WP_116267714.1">
    <property type="nucleotide sequence ID" value="NZ_CAXLAK010000002.1"/>
</dbReference>
<comment type="caution">
    <text evidence="1">The sequence shown here is derived from an EMBL/GenBank/DDBJ whole genome shotgun (WGS) entry which is preliminary data.</text>
</comment>
<evidence type="ECO:0008006" key="3">
    <source>
        <dbReference type="Google" id="ProtNLM"/>
    </source>
</evidence>
<dbReference type="AlphaFoldDB" id="A0A3E2MW63"/>
<proteinExistence type="predicted"/>
<evidence type="ECO:0000313" key="2">
    <source>
        <dbReference type="Proteomes" id="UP000257451"/>
    </source>
</evidence>
<sequence length="130" mass="14056">MIVVYEVRVTGREGRWWAVEIPELNGVTQAARLADVPDEARSYIAVALDVPISSVDVRVRISDTPHARNVQERSQRILAARKEAQALEAAAIQQAQALAKELAGDGIPMRDIATLVGVSFQRVSQLAAAG</sequence>
<name>A0A3E2MW63_MYCMR</name>
<organism evidence="1 2">
    <name type="scientific">Mycobacterium marinum</name>
    <dbReference type="NCBI Taxonomy" id="1781"/>
    <lineage>
        <taxon>Bacteria</taxon>
        <taxon>Bacillati</taxon>
        <taxon>Actinomycetota</taxon>
        <taxon>Actinomycetes</taxon>
        <taxon>Mycobacteriales</taxon>
        <taxon>Mycobacteriaceae</taxon>
        <taxon>Mycobacterium</taxon>
        <taxon>Mycobacterium ulcerans group</taxon>
    </lineage>
</organism>
<dbReference type="EMBL" id="PEDF01000080">
    <property type="protein sequence ID" value="RFZ41386.1"/>
    <property type="molecule type" value="Genomic_DNA"/>
</dbReference>
<accession>A0A3E2MW63</accession>
<dbReference type="Proteomes" id="UP000257451">
    <property type="component" value="Unassembled WGS sequence"/>
</dbReference>
<protein>
    <recommendedName>
        <fullName evidence="3">Antitoxin HicB</fullName>
    </recommendedName>
</protein>
<evidence type="ECO:0000313" key="1">
    <source>
        <dbReference type="EMBL" id="RFZ41386.1"/>
    </source>
</evidence>
<gene>
    <name evidence="1" type="ORF">DAVIS_02655</name>
</gene>
<reference evidence="1 2" key="1">
    <citation type="journal article" date="2018" name="Sci. Rep.">
        <title>Extensive genomic diversity among Mycobacterium marinum strains revealed by whole genome sequencing.</title>
        <authorList>
            <person name="Das S."/>
            <person name="Pettersson B.M."/>
            <person name="Behra P.R."/>
            <person name="Mallick A."/>
            <person name="Cheramie M."/>
            <person name="Ramesh M."/>
            <person name="Shirreff L."/>
            <person name="DuCote T."/>
            <person name="Dasgupta S."/>
            <person name="Ennis D.G."/>
            <person name="Kirsebom L.A."/>
        </authorList>
    </citation>
    <scope>NUCLEOTIDE SEQUENCE [LARGE SCALE GENOMIC DNA]</scope>
    <source>
        <strain evidence="1 2">Davis1</strain>
    </source>
</reference>